<dbReference type="Pfam" id="PF13589">
    <property type="entry name" value="HATPase_c_3"/>
    <property type="match status" value="1"/>
</dbReference>
<dbReference type="Gene3D" id="3.30.565.10">
    <property type="entry name" value="Histidine kinase-like ATPase, C-terminal domain"/>
    <property type="match status" value="1"/>
</dbReference>
<dbReference type="EMBL" id="LFJV01000081">
    <property type="protein sequence ID" value="KMM31868.1"/>
    <property type="molecule type" value="Genomic_DNA"/>
</dbReference>
<evidence type="ECO:0000313" key="1">
    <source>
        <dbReference type="EMBL" id="KMM31868.1"/>
    </source>
</evidence>
<dbReference type="InterPro" id="IPR036890">
    <property type="entry name" value="HATPase_C_sf"/>
</dbReference>
<protein>
    <submittedName>
        <fullName evidence="1">ATPase</fullName>
    </submittedName>
</protein>
<accession>A0A0J6CFA9</accession>
<gene>
    <name evidence="1" type="ORF">ACM15_20475</name>
</gene>
<dbReference type="SUPFAM" id="SSF55874">
    <property type="entry name" value="ATPase domain of HSP90 chaperone/DNA topoisomerase II/histidine kinase"/>
    <property type="match status" value="1"/>
</dbReference>
<reference evidence="1 2" key="1">
    <citation type="submission" date="2015-06" db="EMBL/GenBank/DDBJ databases">
        <title>Draft Genome Sequence of Parabacteroides goldsteinii with Putative Novel Metallo-Beta-Lactamases Isolated from a Blood Culture from a Human Patient.</title>
        <authorList>
            <person name="Krogh T.J."/>
            <person name="Agergaard C.N."/>
            <person name="Moller-Jensen J."/>
            <person name="Justesen U.S."/>
        </authorList>
    </citation>
    <scope>NUCLEOTIDE SEQUENCE [LARGE SCALE GENOMIC DNA]</scope>
    <source>
        <strain evidence="1 2">910340</strain>
    </source>
</reference>
<dbReference type="PATRIC" id="fig|328812.4.peg.5334"/>
<sequence length="491" mass="56609">MLMDYSKLQKAEAIPEAASMIETFRAIGYSLETAVADIIDNSISANAKSIYINRLWRGSKSVITIKDDGDGMSSNEIIQAMRPGAQNPLSDRSETDLGRFGLGLKTASFSQCRKLSVLSKRQNAPAAFWSWDLDYVAQSDKWELLQWIPEEFTNQLDDLQSGTLIIWSDLDRVLPLQTAETDDNAKCKFSDSLNKVKNHIAMTFHRFIEDKTIKIFWGENEIPAWNPFCPNENKRQEQPTENINGGVKMKGYVLPHKNNFSSEQVYKKAEGIHGYLAQQGFYVYRGKRLLLAGDWLGLFRKEEHYKLVRIQIDLPNKLDTEWQIDIKKSKAYPPLVCREQLKSYAKSVRTIGSEVYRHRGKILKQRAGQNFQPLWEEKVKDGKWLFVINRKNTVIENLKELAKKQPEQAINNLLHIVEENLPTKAIYIKIAENEEKEKTHFSDEYGDIVKSMLALMFENQIKQGKSLKQAKAYLKTIEPFNNYEDLIDELQ</sequence>
<name>A0A0J6CFA9_9BACT</name>
<evidence type="ECO:0000313" key="2">
    <source>
        <dbReference type="Proteomes" id="UP000036166"/>
    </source>
</evidence>
<organism evidence="1 2">
    <name type="scientific">Parabacteroides goldsteinii</name>
    <dbReference type="NCBI Taxonomy" id="328812"/>
    <lineage>
        <taxon>Bacteria</taxon>
        <taxon>Pseudomonadati</taxon>
        <taxon>Bacteroidota</taxon>
        <taxon>Bacteroidia</taxon>
        <taxon>Bacteroidales</taxon>
        <taxon>Tannerellaceae</taxon>
        <taxon>Parabacteroides</taxon>
    </lineage>
</organism>
<proteinExistence type="predicted"/>
<dbReference type="Proteomes" id="UP000036166">
    <property type="component" value="Unassembled WGS sequence"/>
</dbReference>
<dbReference type="AlphaFoldDB" id="A0A0J6CFA9"/>
<comment type="caution">
    <text evidence="1">The sequence shown here is derived from an EMBL/GenBank/DDBJ whole genome shotgun (WGS) entry which is preliminary data.</text>
</comment>